<name>A0ABT8QJB8_9GAMM</name>
<proteinExistence type="predicted"/>
<evidence type="ECO:0000313" key="1">
    <source>
        <dbReference type="EMBL" id="MDN8670877.1"/>
    </source>
</evidence>
<dbReference type="RefSeq" id="WP_301870033.1">
    <property type="nucleotide sequence ID" value="NZ_JAUKNN010000045.1"/>
</dbReference>
<keyword evidence="2" id="KW-1185">Reference proteome</keyword>
<accession>A0ABT8QJB8</accession>
<sequence>MLTQSAGRKQLVVVLAVAGCSSKEEAPAAAAQDATMAPADRVEAATRIRAAATSLHTAPASPGSAVIAAAAKPAEGTFLTGERSLLSEGAMSVERFHAVVGSNRAFAQAVSQFEQDAARQPEAQDLTGLYRSAVTAALDGNTDVVSFACGYSLCLGEIRSRSEDGFSAWARSFGKGNTPPVYAFATAEYTLGRNLHSGRFVFSTDPAANGITTQ</sequence>
<evidence type="ECO:0000313" key="2">
    <source>
        <dbReference type="Proteomes" id="UP001174315"/>
    </source>
</evidence>
<dbReference type="EMBL" id="JAUKNN010000045">
    <property type="protein sequence ID" value="MDN8670877.1"/>
    <property type="molecule type" value="Genomic_DNA"/>
</dbReference>
<comment type="caution">
    <text evidence="1">The sequence shown here is derived from an EMBL/GenBank/DDBJ whole genome shotgun (WGS) entry which is preliminary data.</text>
</comment>
<organism evidence="1 2">
    <name type="scientific">Stenotrophomonas indicatrix</name>
    <dbReference type="NCBI Taxonomy" id="2045451"/>
    <lineage>
        <taxon>Bacteria</taxon>
        <taxon>Pseudomonadati</taxon>
        <taxon>Pseudomonadota</taxon>
        <taxon>Gammaproteobacteria</taxon>
        <taxon>Lysobacterales</taxon>
        <taxon>Lysobacteraceae</taxon>
        <taxon>Stenotrophomonas</taxon>
    </lineage>
</organism>
<dbReference type="Proteomes" id="UP001174315">
    <property type="component" value="Unassembled WGS sequence"/>
</dbReference>
<gene>
    <name evidence="1" type="ORF">Q0S36_16140</name>
</gene>
<reference evidence="1" key="1">
    <citation type="submission" date="2023-07" db="EMBL/GenBank/DDBJ databases">
        <title>Stenotrophomonas isolates from soil.</title>
        <authorList>
            <person name="Sharma V."/>
            <person name="Zur-Pinska J."/>
            <person name="Hay A.G."/>
        </authorList>
    </citation>
    <scope>NUCLEOTIDE SEQUENCE</scope>
    <source>
        <strain evidence="1">C2</strain>
    </source>
</reference>
<protein>
    <submittedName>
        <fullName evidence="1">Uncharacterized protein</fullName>
    </submittedName>
</protein>